<sequence>MLKQQNLTSLIALGTVTHNGVPLGKELVLPWLKKHLASLVSKAQVLRDGATWTEVGALLEVAVLATQELKGVLKGQARAQFVLAVVQALVRKFAPPSAQWIMLLLNSPFALMLIEMAFKRLFPRINIRMTPTEDQVQHVIRLIESLLTPTGTQAEYDEFSHHVNEELKRVTGYAKPFDVIFYSELSHREMALWMLSSPGE</sequence>
<proteinExistence type="predicted"/>
<dbReference type="EMBL" id="JBHSEI010000001">
    <property type="protein sequence ID" value="MFC4637176.1"/>
    <property type="molecule type" value="Genomic_DNA"/>
</dbReference>
<evidence type="ECO:0000313" key="1">
    <source>
        <dbReference type="EMBL" id="MFC4637176.1"/>
    </source>
</evidence>
<comment type="caution">
    <text evidence="1">The sequence shown here is derived from an EMBL/GenBank/DDBJ whole genome shotgun (WGS) entry which is preliminary data.</text>
</comment>
<protein>
    <submittedName>
        <fullName evidence="1">Uncharacterized protein</fullName>
    </submittedName>
</protein>
<dbReference type="Proteomes" id="UP001595952">
    <property type="component" value="Unassembled WGS sequence"/>
</dbReference>
<dbReference type="RefSeq" id="WP_380060209.1">
    <property type="nucleotide sequence ID" value="NZ_JBHSEI010000001.1"/>
</dbReference>
<evidence type="ECO:0000313" key="2">
    <source>
        <dbReference type="Proteomes" id="UP001595952"/>
    </source>
</evidence>
<reference evidence="2" key="1">
    <citation type="journal article" date="2019" name="Int. J. Syst. Evol. Microbiol.">
        <title>The Global Catalogue of Microorganisms (GCM) 10K type strain sequencing project: providing services to taxonomists for standard genome sequencing and annotation.</title>
        <authorList>
            <consortium name="The Broad Institute Genomics Platform"/>
            <consortium name="The Broad Institute Genome Sequencing Center for Infectious Disease"/>
            <person name="Wu L."/>
            <person name="Ma J."/>
        </authorList>
    </citation>
    <scope>NUCLEOTIDE SEQUENCE [LARGE SCALE GENOMIC DNA]</scope>
    <source>
        <strain evidence="2">CCUG 55995</strain>
    </source>
</reference>
<accession>A0ABV9I625</accession>
<organism evidence="1 2">
    <name type="scientific">Deinococcus hohokamensis</name>
    <dbReference type="NCBI Taxonomy" id="309883"/>
    <lineage>
        <taxon>Bacteria</taxon>
        <taxon>Thermotogati</taxon>
        <taxon>Deinococcota</taxon>
        <taxon>Deinococci</taxon>
        <taxon>Deinococcales</taxon>
        <taxon>Deinococcaceae</taxon>
        <taxon>Deinococcus</taxon>
    </lineage>
</organism>
<gene>
    <name evidence="1" type="ORF">ACFO0D_02360</name>
</gene>
<keyword evidence="2" id="KW-1185">Reference proteome</keyword>
<name>A0ABV9I625_9DEIO</name>